<keyword evidence="9" id="KW-0028">Amino-acid biosynthesis</keyword>
<feature type="domain" description="Aminotransferase class I/classII large" evidence="10">
    <location>
        <begin position="31"/>
        <end position="354"/>
    </location>
</feature>
<dbReference type="UniPathway" id="UPA00031">
    <property type="reaction ID" value="UER00012"/>
</dbReference>
<dbReference type="InterPro" id="IPR015421">
    <property type="entry name" value="PyrdxlP-dep_Trfase_major"/>
</dbReference>
<dbReference type="InterPro" id="IPR050106">
    <property type="entry name" value="HistidinolP_aminotransfase"/>
</dbReference>
<evidence type="ECO:0000256" key="6">
    <source>
        <dbReference type="ARBA" id="ARBA00022679"/>
    </source>
</evidence>
<dbReference type="Proteomes" id="UP000235619">
    <property type="component" value="Unassembled WGS sequence"/>
</dbReference>
<reference evidence="13 14" key="1">
    <citation type="submission" date="2018-01" db="EMBL/GenBank/DDBJ databases">
        <title>Metagenomic assembled genomes from two thermal pools in the Uzon Caldera, Kamchatka, Russia.</title>
        <authorList>
            <person name="Wilkins L."/>
            <person name="Ettinger C."/>
        </authorList>
    </citation>
    <scope>NUCLEOTIDE SEQUENCE [LARGE SCALE GENOMIC DNA]</scope>
    <source>
        <strain evidence="12">ARK-04</strain>
        <strain evidence="11">ZAV-08</strain>
    </source>
</reference>
<proteinExistence type="inferred from homology"/>
<name>A0A2N7Q972_9BACT</name>
<evidence type="ECO:0000256" key="5">
    <source>
        <dbReference type="ARBA" id="ARBA00022576"/>
    </source>
</evidence>
<dbReference type="InterPro" id="IPR004839">
    <property type="entry name" value="Aminotransferase_I/II_large"/>
</dbReference>
<dbReference type="InterPro" id="IPR001917">
    <property type="entry name" value="Aminotrans_II_pyridoxalP_BS"/>
</dbReference>
<evidence type="ECO:0000256" key="8">
    <source>
        <dbReference type="ARBA" id="ARBA00047481"/>
    </source>
</evidence>
<dbReference type="NCBIfam" id="TIGR01141">
    <property type="entry name" value="hisC"/>
    <property type="match status" value="1"/>
</dbReference>
<dbReference type="Gene3D" id="3.40.640.10">
    <property type="entry name" value="Type I PLP-dependent aspartate aminotransferase-like (Major domain)"/>
    <property type="match status" value="1"/>
</dbReference>
<evidence type="ECO:0000256" key="9">
    <source>
        <dbReference type="HAMAP-Rule" id="MF_01023"/>
    </source>
</evidence>
<evidence type="ECO:0000256" key="2">
    <source>
        <dbReference type="ARBA" id="ARBA00005011"/>
    </source>
</evidence>
<dbReference type="SUPFAM" id="SSF53383">
    <property type="entry name" value="PLP-dependent transferases"/>
    <property type="match status" value="1"/>
</dbReference>
<organism evidence="12 14">
    <name type="scientific">Thermodesulfobacterium geofontis</name>
    <dbReference type="NCBI Taxonomy" id="1295609"/>
    <lineage>
        <taxon>Bacteria</taxon>
        <taxon>Pseudomonadati</taxon>
        <taxon>Thermodesulfobacteriota</taxon>
        <taxon>Thermodesulfobacteria</taxon>
        <taxon>Thermodesulfobacteriales</taxon>
        <taxon>Thermodesulfobacteriaceae</taxon>
        <taxon>Thermodesulfobacterium</taxon>
    </lineage>
</organism>
<comment type="caution">
    <text evidence="12">The sequence shown here is derived from an EMBL/GenBank/DDBJ whole genome shotgun (WGS) entry which is preliminary data.</text>
</comment>
<dbReference type="GO" id="GO:0004400">
    <property type="term" value="F:histidinol-phosphate transaminase activity"/>
    <property type="evidence" value="ECO:0007669"/>
    <property type="project" value="UniProtKB-UniRule"/>
</dbReference>
<evidence type="ECO:0000256" key="3">
    <source>
        <dbReference type="ARBA" id="ARBA00007970"/>
    </source>
</evidence>
<dbReference type="AlphaFoldDB" id="A0A2N7Q972"/>
<gene>
    <name evidence="9" type="primary">hisC</name>
    <name evidence="12" type="ORF">C0169_06100</name>
    <name evidence="11" type="ORF">C0190_03925</name>
</gene>
<comment type="similarity">
    <text evidence="3 9">Belongs to the class-II pyridoxal-phosphate-dependent aminotransferase family. Histidinol-phosphate aminotransferase subfamily.</text>
</comment>
<evidence type="ECO:0000313" key="13">
    <source>
        <dbReference type="Proteomes" id="UP000235460"/>
    </source>
</evidence>
<dbReference type="HAMAP" id="MF_01023">
    <property type="entry name" value="HisC_aminotrans_2"/>
    <property type="match status" value="1"/>
</dbReference>
<evidence type="ECO:0000313" key="11">
    <source>
        <dbReference type="EMBL" id="PMP67126.1"/>
    </source>
</evidence>
<comment type="catalytic activity">
    <reaction evidence="8 9">
        <text>L-histidinol phosphate + 2-oxoglutarate = 3-(imidazol-4-yl)-2-oxopropyl phosphate + L-glutamate</text>
        <dbReference type="Rhea" id="RHEA:23744"/>
        <dbReference type="ChEBI" id="CHEBI:16810"/>
        <dbReference type="ChEBI" id="CHEBI:29985"/>
        <dbReference type="ChEBI" id="CHEBI:57766"/>
        <dbReference type="ChEBI" id="CHEBI:57980"/>
        <dbReference type="EC" id="2.6.1.9"/>
    </reaction>
</comment>
<keyword evidence="6 9" id="KW-0808">Transferase</keyword>
<dbReference type="PANTHER" id="PTHR43643:SF3">
    <property type="entry name" value="HISTIDINOL-PHOSPHATE AMINOTRANSFERASE"/>
    <property type="match status" value="1"/>
</dbReference>
<comment type="subunit">
    <text evidence="4 9">Homodimer.</text>
</comment>
<dbReference type="Gene3D" id="3.90.1150.10">
    <property type="entry name" value="Aspartate Aminotransferase, domain 1"/>
    <property type="match status" value="1"/>
</dbReference>
<dbReference type="GO" id="GO:0030170">
    <property type="term" value="F:pyridoxal phosphate binding"/>
    <property type="evidence" value="ECO:0007669"/>
    <property type="project" value="InterPro"/>
</dbReference>
<evidence type="ECO:0000256" key="7">
    <source>
        <dbReference type="ARBA" id="ARBA00022898"/>
    </source>
</evidence>
<evidence type="ECO:0000256" key="4">
    <source>
        <dbReference type="ARBA" id="ARBA00011738"/>
    </source>
</evidence>
<dbReference type="GO" id="GO:0000105">
    <property type="term" value="P:L-histidine biosynthetic process"/>
    <property type="evidence" value="ECO:0007669"/>
    <property type="project" value="UniProtKB-UniRule"/>
</dbReference>
<keyword evidence="9" id="KW-0368">Histidine biosynthesis</keyword>
<dbReference type="InterPro" id="IPR015424">
    <property type="entry name" value="PyrdxlP-dep_Trfase"/>
</dbReference>
<keyword evidence="5 9" id="KW-0032">Aminotransferase</keyword>
<dbReference type="Pfam" id="PF00155">
    <property type="entry name" value="Aminotran_1_2"/>
    <property type="match status" value="1"/>
</dbReference>
<evidence type="ECO:0000313" key="14">
    <source>
        <dbReference type="Proteomes" id="UP000235619"/>
    </source>
</evidence>
<sequence length="365" mass="41817">MQIKSYLKNLSPYPPGKTIDEIKRELNISEKICKLNSNENPLGPSPKVIEVLKNSLSQIHYYPEASYWKLRETLAKMWNVLPEQIILGNGSNEIIDFIFKTLVEPDDEIIISKPSFLMYEKFAQIYGAKIKAIALTEELTHNLDEILKNISEKTKIIFLDHPHNPSGSIIERKSWEKFLEKVPSHILIVIDEAYGDFIENPSIPLGIEFLKRGYKILVLRTFSKAWGLAGLRLGYGITFLELSKILDLVRQPFNINILAYKAGLAVLEDKEYIEKSINIVKEGRKYLTEALTDLGFKVYPSQANFIMVDFGERAEIFYKELFKRGILVRPLKAYGFPNALRISIGLPEENKLLVENLKDLLNISP</sequence>
<dbReference type="EMBL" id="PNIK01000058">
    <property type="protein sequence ID" value="PMP67126.1"/>
    <property type="molecule type" value="Genomic_DNA"/>
</dbReference>
<dbReference type="CDD" id="cd00609">
    <property type="entry name" value="AAT_like"/>
    <property type="match status" value="1"/>
</dbReference>
<evidence type="ECO:0000313" key="12">
    <source>
        <dbReference type="EMBL" id="PMP94825.1"/>
    </source>
</evidence>
<protein>
    <recommendedName>
        <fullName evidence="9">Histidinol-phosphate aminotransferase</fullName>
        <ecNumber evidence="9">2.6.1.9</ecNumber>
    </recommendedName>
    <alternativeName>
        <fullName evidence="9">Imidazole acetol-phosphate transaminase</fullName>
    </alternativeName>
</protein>
<evidence type="ECO:0000259" key="10">
    <source>
        <dbReference type="Pfam" id="PF00155"/>
    </source>
</evidence>
<dbReference type="PANTHER" id="PTHR43643">
    <property type="entry name" value="HISTIDINOL-PHOSPHATE AMINOTRANSFERASE 2"/>
    <property type="match status" value="1"/>
</dbReference>
<dbReference type="Proteomes" id="UP000235460">
    <property type="component" value="Unassembled WGS sequence"/>
</dbReference>
<comment type="cofactor">
    <cofactor evidence="1 9">
        <name>pyridoxal 5'-phosphate</name>
        <dbReference type="ChEBI" id="CHEBI:597326"/>
    </cofactor>
</comment>
<accession>A0A2N7Q972</accession>
<keyword evidence="7 9" id="KW-0663">Pyridoxal phosphate</keyword>
<evidence type="ECO:0000256" key="1">
    <source>
        <dbReference type="ARBA" id="ARBA00001933"/>
    </source>
</evidence>
<dbReference type="EC" id="2.6.1.9" evidence="9"/>
<feature type="modified residue" description="N6-(pyridoxal phosphate)lysine" evidence="9">
    <location>
        <position position="224"/>
    </location>
</feature>
<dbReference type="InterPro" id="IPR005861">
    <property type="entry name" value="HisP_aminotrans"/>
</dbReference>
<dbReference type="EMBL" id="PNJD01000374">
    <property type="protein sequence ID" value="PMP94825.1"/>
    <property type="molecule type" value="Genomic_DNA"/>
</dbReference>
<comment type="pathway">
    <text evidence="2 9">Amino-acid biosynthesis; L-histidine biosynthesis; L-histidine from 5-phospho-alpha-D-ribose 1-diphosphate: step 7/9.</text>
</comment>
<dbReference type="InterPro" id="IPR015422">
    <property type="entry name" value="PyrdxlP-dep_Trfase_small"/>
</dbReference>
<dbReference type="PROSITE" id="PS00599">
    <property type="entry name" value="AA_TRANSFER_CLASS_2"/>
    <property type="match status" value="1"/>
</dbReference>